<evidence type="ECO:0000256" key="1">
    <source>
        <dbReference type="SAM" id="Coils"/>
    </source>
</evidence>
<reference evidence="2" key="1">
    <citation type="submission" date="2021-02" db="EMBL/GenBank/DDBJ databases">
        <authorList>
            <person name="Nowell W R."/>
        </authorList>
    </citation>
    <scope>NUCLEOTIDE SEQUENCE</scope>
</reference>
<evidence type="ECO:0000313" key="4">
    <source>
        <dbReference type="Proteomes" id="UP000663828"/>
    </source>
</evidence>
<dbReference type="OrthoDB" id="9975351at2759"/>
<dbReference type="Proteomes" id="UP000663828">
    <property type="component" value="Unassembled WGS sequence"/>
</dbReference>
<name>A0A813NKF1_ADIRI</name>
<protein>
    <submittedName>
        <fullName evidence="2">Uncharacterized protein</fullName>
    </submittedName>
</protein>
<evidence type="ECO:0000313" key="2">
    <source>
        <dbReference type="EMBL" id="CAF0738827.1"/>
    </source>
</evidence>
<proteinExistence type="predicted"/>
<dbReference type="SUPFAM" id="SSF103657">
    <property type="entry name" value="BAR/IMD domain-like"/>
    <property type="match status" value="1"/>
</dbReference>
<keyword evidence="4" id="KW-1185">Reference proteome</keyword>
<feature type="coiled-coil region" evidence="1">
    <location>
        <begin position="88"/>
        <end position="129"/>
    </location>
</feature>
<evidence type="ECO:0000313" key="5">
    <source>
        <dbReference type="Proteomes" id="UP000663852"/>
    </source>
</evidence>
<keyword evidence="1" id="KW-0175">Coiled coil</keyword>
<dbReference type="EMBL" id="CAJNOR010000279">
    <property type="protein sequence ID" value="CAF0865187.1"/>
    <property type="molecule type" value="Genomic_DNA"/>
</dbReference>
<dbReference type="InterPro" id="IPR027267">
    <property type="entry name" value="AH/BAR_dom_sf"/>
</dbReference>
<gene>
    <name evidence="2" type="ORF">EDS130_LOCUS1592</name>
    <name evidence="3" type="ORF">XAT740_LOCUS6198</name>
</gene>
<accession>A0A813NKF1</accession>
<evidence type="ECO:0000313" key="3">
    <source>
        <dbReference type="EMBL" id="CAF0865187.1"/>
    </source>
</evidence>
<dbReference type="Proteomes" id="UP000663852">
    <property type="component" value="Unassembled WGS sequence"/>
</dbReference>
<comment type="caution">
    <text evidence="2">The sequence shown here is derived from an EMBL/GenBank/DDBJ whole genome shotgun (WGS) entry which is preliminary data.</text>
</comment>
<sequence length="658" mass="76783">MNGIFKCEGCCQTFCYKHTTEHRFLLNCQLEDIIHEHENVYHLFYETKQQSPLLHEHVNRWEKESVTKIKQLAQETREQINQWSQLQRQNTKEKFNKISKELEKARGAYEYLEKDLNRWRIQLEQLQYDIVSLPPTIVIHEEQNSSLINTISLSKIDQQLALNDSLTSNSEHIEFDDNHHIAMHCGPYRTPSYVTGTQEYLSGKHLIRLFISKKTSDFILSFNVMPKLMDTPYHSSEWSTYGWQSDDCVNPPRSKSTTEKYLPDLKNQTKFHIELLLDCDKHQLSYFNEITKRRREIEIDVAKCPLPWKLHFYLYDIGDSTPCVTCGNKGVGIFRCEGCLQVFCRKHLNEHRDALSHQLDEIVLEHDTLQQTICENTKAAEKQHPVLKQIDQWEKEAIQKIQLLTEELRRQVKQLTDTQRVSKKLHELAERLQIARIDDDYVETDLNTWKTTLQELQNDMTAFTPLLSIHEHPSQILVSKVVLSVPKDRVKQEKFGKPYGSVRIEGNNLIAAHCGTKNGTALVRGVGEYSSGIHKIRFLFKKSDIDYITSFGIVSKLMSLDLKTSDSSYKCYGWNSNDSTCAPGADQLQCKNLQDMIGQAVFEIELTLDCDNRRISYINQRTQNRRELNIDITKCPFPWQVHFYLYEIGDCVRLLPVM</sequence>
<dbReference type="AlphaFoldDB" id="A0A813NKF1"/>
<dbReference type="EMBL" id="CAJNOJ010000004">
    <property type="protein sequence ID" value="CAF0738827.1"/>
    <property type="molecule type" value="Genomic_DNA"/>
</dbReference>
<organism evidence="2 5">
    <name type="scientific">Adineta ricciae</name>
    <name type="common">Rotifer</name>
    <dbReference type="NCBI Taxonomy" id="249248"/>
    <lineage>
        <taxon>Eukaryota</taxon>
        <taxon>Metazoa</taxon>
        <taxon>Spiralia</taxon>
        <taxon>Gnathifera</taxon>
        <taxon>Rotifera</taxon>
        <taxon>Eurotatoria</taxon>
        <taxon>Bdelloidea</taxon>
        <taxon>Adinetida</taxon>
        <taxon>Adinetidae</taxon>
        <taxon>Adineta</taxon>
    </lineage>
</organism>